<dbReference type="EMBL" id="CP118247">
    <property type="protein sequence ID" value="WDR04485.1"/>
    <property type="molecule type" value="Genomic_DNA"/>
</dbReference>
<gene>
    <name evidence="1" type="ORF">PSQ90_09035</name>
</gene>
<evidence type="ECO:0000313" key="1">
    <source>
        <dbReference type="EMBL" id="WDR04485.1"/>
    </source>
</evidence>
<dbReference type="RefSeq" id="WP_282210006.1">
    <property type="nucleotide sequence ID" value="NZ_CP118247.1"/>
</dbReference>
<dbReference type="Proteomes" id="UP001222118">
    <property type="component" value="Chromosome"/>
</dbReference>
<name>A0ABY7YUF5_9HYPH</name>
<dbReference type="Pfam" id="PF06042">
    <property type="entry name" value="NTP_transf_6"/>
    <property type="match status" value="1"/>
</dbReference>
<dbReference type="PANTHER" id="PTHR39166">
    <property type="entry name" value="BLL1166 PROTEIN"/>
    <property type="match status" value="1"/>
</dbReference>
<sequence>MVDHLRLAGADPVRQLAELKGIVRSSPVLMDVLAGLRALDLPDSWIVSGAIYNTAWNALVGRPTLTGVKDIDVAYFEPLDRSYEAGTW</sequence>
<dbReference type="InterPro" id="IPR009267">
    <property type="entry name" value="NTP_transf_6"/>
</dbReference>
<reference evidence="1 2" key="1">
    <citation type="submission" date="2023-02" db="EMBL/GenBank/DDBJ databases">
        <title>Devosia chondri sp. nov., isolated from the phycosphere of marine algae.</title>
        <authorList>
            <person name="Kim J.M."/>
            <person name="Lee J.K."/>
            <person name="Choi B.J."/>
            <person name="Bayburt H."/>
            <person name="Jeon C.O."/>
        </authorList>
    </citation>
    <scope>NUCLEOTIDE SEQUENCE [LARGE SCALE GENOMIC DNA]</scope>
    <source>
        <strain evidence="1 2">G2-5</strain>
    </source>
</reference>
<keyword evidence="2" id="KW-1185">Reference proteome</keyword>
<protein>
    <submittedName>
        <fullName evidence="1">Nucleotidyltransferase family protein</fullName>
    </submittedName>
</protein>
<accession>A0ABY7YUF5</accession>
<evidence type="ECO:0000313" key="2">
    <source>
        <dbReference type="Proteomes" id="UP001222118"/>
    </source>
</evidence>
<dbReference type="PANTHER" id="PTHR39166:SF1">
    <property type="entry name" value="BLL1166 PROTEIN"/>
    <property type="match status" value="1"/>
</dbReference>
<organism evidence="1 2">
    <name type="scientific">Devosia rhodophyticola</name>
    <dbReference type="NCBI Taxonomy" id="3026423"/>
    <lineage>
        <taxon>Bacteria</taxon>
        <taxon>Pseudomonadati</taxon>
        <taxon>Pseudomonadota</taxon>
        <taxon>Alphaproteobacteria</taxon>
        <taxon>Hyphomicrobiales</taxon>
        <taxon>Devosiaceae</taxon>
        <taxon>Devosia</taxon>
    </lineage>
</organism>
<proteinExistence type="predicted"/>